<evidence type="ECO:0000256" key="1">
    <source>
        <dbReference type="SAM" id="Phobius"/>
    </source>
</evidence>
<dbReference type="InterPro" id="IPR021202">
    <property type="entry name" value="Rv3654c-like"/>
</dbReference>
<dbReference type="Proteomes" id="UP000256661">
    <property type="component" value="Unassembled WGS sequence"/>
</dbReference>
<reference evidence="3 4" key="1">
    <citation type="submission" date="2018-08" db="EMBL/GenBank/DDBJ databases">
        <title>Sequencing the genomes of 1000 actinobacteria strains.</title>
        <authorList>
            <person name="Klenk H.-P."/>
        </authorList>
    </citation>
    <scope>NUCLEOTIDE SEQUENCE [LARGE SCALE GENOMIC DNA]</scope>
    <source>
        <strain evidence="3 4">DSM 43927</strain>
    </source>
</reference>
<keyword evidence="4" id="KW-1185">Reference proteome</keyword>
<keyword evidence="1" id="KW-0812">Transmembrane</keyword>
<keyword evidence="1" id="KW-1133">Transmembrane helix</keyword>
<evidence type="ECO:0000313" key="3">
    <source>
        <dbReference type="EMBL" id="REE97084.1"/>
    </source>
</evidence>
<dbReference type="EMBL" id="QTTT01000001">
    <property type="protein sequence ID" value="REE97084.1"/>
    <property type="molecule type" value="Genomic_DNA"/>
</dbReference>
<evidence type="ECO:0000259" key="2">
    <source>
        <dbReference type="Pfam" id="PF13400"/>
    </source>
</evidence>
<gene>
    <name evidence="3" type="ORF">DFJ69_2540</name>
</gene>
<organism evidence="3 4">
    <name type="scientific">Thermomonospora umbrina</name>
    <dbReference type="NCBI Taxonomy" id="111806"/>
    <lineage>
        <taxon>Bacteria</taxon>
        <taxon>Bacillati</taxon>
        <taxon>Actinomycetota</taxon>
        <taxon>Actinomycetes</taxon>
        <taxon>Streptosporangiales</taxon>
        <taxon>Thermomonosporaceae</taxon>
        <taxon>Thermomonospora</taxon>
    </lineage>
</organism>
<dbReference type="Pfam" id="PF13400">
    <property type="entry name" value="Tad"/>
    <property type="match status" value="1"/>
</dbReference>
<dbReference type="OrthoDB" id="3483830at2"/>
<dbReference type="NCBIfam" id="TIGR03816">
    <property type="entry name" value="tadE_like_DECH"/>
    <property type="match status" value="1"/>
</dbReference>
<dbReference type="RefSeq" id="WP_116022631.1">
    <property type="nucleotide sequence ID" value="NZ_QTTT01000001.1"/>
</dbReference>
<proteinExistence type="predicted"/>
<name>A0A3D9SWY9_9ACTN</name>
<feature type="domain" description="Putative Flp pilus-assembly TadG-like N-terminal" evidence="2">
    <location>
        <begin position="35"/>
        <end position="81"/>
    </location>
</feature>
<dbReference type="AlphaFoldDB" id="A0A3D9SWY9"/>
<evidence type="ECO:0000313" key="4">
    <source>
        <dbReference type="Proteomes" id="UP000256661"/>
    </source>
</evidence>
<sequence length="161" mass="16703">MWSVEAVVNSMAVNGGVFMGRERGHGRGRGRGDRGAGTIWVLAFMALIWVFGVAVLTAGGVRVARHRAHAAADLAALAAAATAGEGQQGACRQAAQIAEGAGGRLASCVVQGALADVRVAMTVRLPAPLGRVRLVSRARAGPQTQALRKLDHQDIRCTKCQ</sequence>
<keyword evidence="1" id="KW-0472">Membrane</keyword>
<feature type="transmembrane region" description="Helical" evidence="1">
    <location>
        <begin position="39"/>
        <end position="61"/>
    </location>
</feature>
<comment type="caution">
    <text evidence="3">The sequence shown here is derived from an EMBL/GenBank/DDBJ whole genome shotgun (WGS) entry which is preliminary data.</text>
</comment>
<protein>
    <submittedName>
        <fullName evidence="3">Secretion/DNA translocation related TadE-like protein</fullName>
    </submittedName>
</protein>
<dbReference type="InterPro" id="IPR028087">
    <property type="entry name" value="Tad_N"/>
</dbReference>
<accession>A0A3D9SWY9</accession>